<dbReference type="GO" id="GO:0043709">
    <property type="term" value="P:cell adhesion involved in single-species biofilm formation"/>
    <property type="evidence" value="ECO:0007669"/>
    <property type="project" value="TreeGrafter"/>
</dbReference>
<dbReference type="PROSITE" id="PS50887">
    <property type="entry name" value="GGDEF"/>
    <property type="match status" value="1"/>
</dbReference>
<name>A0A917NFY4_9BACL</name>
<dbReference type="PANTHER" id="PTHR45138">
    <property type="entry name" value="REGULATORY COMPONENTS OF SENSORY TRANSDUCTION SYSTEM"/>
    <property type="match status" value="1"/>
</dbReference>
<evidence type="ECO:0000313" key="3">
    <source>
        <dbReference type="Proteomes" id="UP000637695"/>
    </source>
</evidence>
<dbReference type="SMART" id="SM00267">
    <property type="entry name" value="GGDEF"/>
    <property type="match status" value="1"/>
</dbReference>
<reference evidence="2" key="2">
    <citation type="submission" date="2020-09" db="EMBL/GenBank/DDBJ databases">
        <authorList>
            <person name="Sun Q."/>
            <person name="Ohkuma M."/>
        </authorList>
    </citation>
    <scope>NUCLEOTIDE SEQUENCE</scope>
    <source>
        <strain evidence="2">JCM 18487</strain>
    </source>
</reference>
<accession>A0A917NFY4</accession>
<organism evidence="2 3">
    <name type="scientific">Alicyclobacillus cellulosilyticus</name>
    <dbReference type="NCBI Taxonomy" id="1003997"/>
    <lineage>
        <taxon>Bacteria</taxon>
        <taxon>Bacillati</taxon>
        <taxon>Bacillota</taxon>
        <taxon>Bacilli</taxon>
        <taxon>Bacillales</taxon>
        <taxon>Alicyclobacillaceae</taxon>
        <taxon>Alicyclobacillus</taxon>
    </lineage>
</organism>
<dbReference type="InterPro" id="IPR029016">
    <property type="entry name" value="GAF-like_dom_sf"/>
</dbReference>
<dbReference type="RefSeq" id="WP_229776240.1">
    <property type="nucleotide sequence ID" value="NZ_BMOY01000003.1"/>
</dbReference>
<dbReference type="FunFam" id="3.30.70.270:FF:000001">
    <property type="entry name" value="Diguanylate cyclase domain protein"/>
    <property type="match status" value="1"/>
</dbReference>
<evidence type="ECO:0000313" key="2">
    <source>
        <dbReference type="EMBL" id="GGI97348.1"/>
    </source>
</evidence>
<feature type="domain" description="GGDEF" evidence="1">
    <location>
        <begin position="335"/>
        <end position="469"/>
    </location>
</feature>
<dbReference type="CDD" id="cd01949">
    <property type="entry name" value="GGDEF"/>
    <property type="match status" value="1"/>
</dbReference>
<gene>
    <name evidence="2" type="ORF">GCM10010885_03690</name>
</gene>
<reference evidence="2" key="1">
    <citation type="journal article" date="2014" name="Int. J. Syst. Evol. Microbiol.">
        <title>Complete genome sequence of Corynebacterium casei LMG S-19264T (=DSM 44701T), isolated from a smear-ripened cheese.</title>
        <authorList>
            <consortium name="US DOE Joint Genome Institute (JGI-PGF)"/>
            <person name="Walter F."/>
            <person name="Albersmeier A."/>
            <person name="Kalinowski J."/>
            <person name="Ruckert C."/>
        </authorList>
    </citation>
    <scope>NUCLEOTIDE SEQUENCE</scope>
    <source>
        <strain evidence="2">JCM 18487</strain>
    </source>
</reference>
<keyword evidence="3" id="KW-1185">Reference proteome</keyword>
<dbReference type="InterPro" id="IPR043128">
    <property type="entry name" value="Rev_trsase/Diguanyl_cyclase"/>
</dbReference>
<dbReference type="SUPFAM" id="SSF55073">
    <property type="entry name" value="Nucleotide cyclase"/>
    <property type="match status" value="1"/>
</dbReference>
<proteinExistence type="predicted"/>
<comment type="caution">
    <text evidence="2">The sequence shown here is derived from an EMBL/GenBank/DDBJ whole genome shotgun (WGS) entry which is preliminary data.</text>
</comment>
<dbReference type="Gene3D" id="3.30.450.40">
    <property type="match status" value="1"/>
</dbReference>
<dbReference type="InterPro" id="IPR029787">
    <property type="entry name" value="Nucleotide_cyclase"/>
</dbReference>
<dbReference type="PANTHER" id="PTHR45138:SF9">
    <property type="entry name" value="DIGUANYLATE CYCLASE DGCM-RELATED"/>
    <property type="match status" value="1"/>
</dbReference>
<sequence length="485" mass="54032">MTQQAWTAFWQDGFAAAHILFDRSPSEGTLFRLATHLWASLSRHGPVRRFSLYVRTHEGELREVVLVEDGQVIVGDEVMRLSQLPETLRQGTRPWRVYRGRQYETWVPCSHAGEVFGMLVLATEAEPLFLPDEGMTCLGEALAIGLRHYLAMALEKGRRHLLESLTKLSHRLAEATSEQEIVSAVVEMAVRLLGFDRAVLFLFEENGILVRDAVYARTGRQAERFARLPAPPVDSWEPVAVEEVPGGMWVPLLAGSRRIAALWVDNLYSQEPAPPGALSVLVDLGRQAVVALERAQLIEKLNVRAHLDDLTGVHRVKYFYEQVEQWLAYLERENRPAATVLCDLDHFKQVNDTYGHPAGDAVLVQVAIILKSQCRASDIVGRIGGDEFVLFLPGCSMAAAKVFAERLTETVAQHPFRLPDGRVLALSLSVGTAVYPDDGRTVQELIHLADRALYVSKRTGRNRASMASSMGMRFEPFGDGTPCDI</sequence>
<dbReference type="AlphaFoldDB" id="A0A917NFY4"/>
<protein>
    <recommendedName>
        <fullName evidence="1">GGDEF domain-containing protein</fullName>
    </recommendedName>
</protein>
<dbReference type="InterPro" id="IPR050469">
    <property type="entry name" value="Diguanylate_Cyclase"/>
</dbReference>
<evidence type="ECO:0000259" key="1">
    <source>
        <dbReference type="PROSITE" id="PS50887"/>
    </source>
</evidence>
<dbReference type="GO" id="GO:0005886">
    <property type="term" value="C:plasma membrane"/>
    <property type="evidence" value="ECO:0007669"/>
    <property type="project" value="TreeGrafter"/>
</dbReference>
<dbReference type="Gene3D" id="3.30.70.270">
    <property type="match status" value="1"/>
</dbReference>
<dbReference type="Pfam" id="PF00990">
    <property type="entry name" value="GGDEF"/>
    <property type="match status" value="1"/>
</dbReference>
<dbReference type="GO" id="GO:1902201">
    <property type="term" value="P:negative regulation of bacterial-type flagellum-dependent cell motility"/>
    <property type="evidence" value="ECO:0007669"/>
    <property type="project" value="TreeGrafter"/>
</dbReference>
<dbReference type="SUPFAM" id="SSF55781">
    <property type="entry name" value="GAF domain-like"/>
    <property type="match status" value="1"/>
</dbReference>
<dbReference type="GO" id="GO:0052621">
    <property type="term" value="F:diguanylate cyclase activity"/>
    <property type="evidence" value="ECO:0007669"/>
    <property type="project" value="TreeGrafter"/>
</dbReference>
<dbReference type="InterPro" id="IPR000160">
    <property type="entry name" value="GGDEF_dom"/>
</dbReference>
<dbReference type="Proteomes" id="UP000637695">
    <property type="component" value="Unassembled WGS sequence"/>
</dbReference>
<dbReference type="NCBIfam" id="TIGR00254">
    <property type="entry name" value="GGDEF"/>
    <property type="match status" value="1"/>
</dbReference>
<dbReference type="EMBL" id="BMOY01000003">
    <property type="protein sequence ID" value="GGI97348.1"/>
    <property type="molecule type" value="Genomic_DNA"/>
</dbReference>